<dbReference type="EMBL" id="QBQB01000230">
    <property type="protein sequence ID" value="PUD36333.1"/>
    <property type="molecule type" value="Genomic_DNA"/>
</dbReference>
<evidence type="ECO:0000259" key="1">
    <source>
        <dbReference type="Pfam" id="PF13114"/>
    </source>
</evidence>
<proteinExistence type="predicted"/>
<dbReference type="Proteomes" id="UP000244660">
    <property type="component" value="Unassembled WGS sequence"/>
</dbReference>
<dbReference type="AlphaFoldDB" id="A0A2T6SHU0"/>
<sequence>MMQGFLLQTQSIRDEDLIVRVLTKNQLKTLYRFYGKRHSALNVGRKIDFEEENDDKFLPKLRNILHLGYIWEREMERLFFWQRFCALLFKHLEGVHSLDSIYFDTLDDGASKLSKQHPLRVILEMYAVLLNFEGRLQSYNSCFLCDAKLENSVALAQGFILAHPSCLKAKSLDLEKIQAFFRTQSTIDLETEEVEELWRTLNLGF</sequence>
<gene>
    <name evidence="2" type="ORF">C2R92_09025</name>
</gene>
<dbReference type="Pfam" id="PF13114">
    <property type="entry name" value="RecO_N_2"/>
    <property type="match status" value="1"/>
</dbReference>
<feature type="domain" description="DNA replication/recombination mediator RecO N-terminal" evidence="1">
    <location>
        <begin position="2"/>
        <end position="72"/>
    </location>
</feature>
<comment type="caution">
    <text evidence="2">The sequence shown here is derived from an EMBL/GenBank/DDBJ whole genome shotgun (WGS) entry which is preliminary data.</text>
</comment>
<dbReference type="InterPro" id="IPR022572">
    <property type="entry name" value="DNA_rep/recomb_RecO_N"/>
</dbReference>
<dbReference type="NCBIfam" id="NF010483">
    <property type="entry name" value="PRK13908.1"/>
    <property type="match status" value="1"/>
</dbReference>
<evidence type="ECO:0000313" key="3">
    <source>
        <dbReference type="Proteomes" id="UP000244660"/>
    </source>
</evidence>
<reference evidence="2 3" key="1">
    <citation type="submission" date="2018-01" db="EMBL/GenBank/DDBJ databases">
        <title>Helicobacter pylori genome-wide association study shows promise for predicting gastric cancer risk.</title>
        <authorList>
            <person name="Berthenet E."/>
            <person name="Yahara K."/>
            <person name="Thorell K."/>
            <person name="Pascoe B."/>
            <person name="Meric G."/>
            <person name="Mikhail J.M."/>
            <person name="Engstrand L."/>
            <person name="Enroth H."/>
            <person name="Burette A."/>
            <person name="Megraud F."/>
            <person name="Atherton J."/>
            <person name="Smith S."/>
            <person name="Wilkinson T.S."/>
            <person name="Hitchings M.D."/>
            <person name="Falush D."/>
            <person name="Sheppard S.K."/>
        </authorList>
    </citation>
    <scope>NUCLEOTIDE SEQUENCE [LARGE SCALE GENOMIC DNA]</scope>
    <source>
        <strain evidence="2 3">462</strain>
    </source>
</reference>
<protein>
    <submittedName>
        <fullName evidence="2">Recombination protein RecO</fullName>
    </submittedName>
</protein>
<accession>A0A2T6SHU0</accession>
<evidence type="ECO:0000313" key="2">
    <source>
        <dbReference type="EMBL" id="PUD36333.1"/>
    </source>
</evidence>
<organism evidence="2 3">
    <name type="scientific">Helicobacter pylori</name>
    <name type="common">Campylobacter pylori</name>
    <dbReference type="NCBI Taxonomy" id="210"/>
    <lineage>
        <taxon>Bacteria</taxon>
        <taxon>Pseudomonadati</taxon>
        <taxon>Campylobacterota</taxon>
        <taxon>Epsilonproteobacteria</taxon>
        <taxon>Campylobacterales</taxon>
        <taxon>Helicobacteraceae</taxon>
        <taxon>Helicobacter</taxon>
    </lineage>
</organism>
<name>A0A2T6SHU0_HELPX</name>